<dbReference type="VEuPathDB" id="FungiDB:FOXG_22671"/>
<sequence>MKDIKNRIVDRVRDNLMRNRVLQKMNKLTLTVSEVA</sequence>
<dbReference type="RefSeq" id="XP_018252000.1">
    <property type="nucleotide sequence ID" value="XM_018401324.1"/>
</dbReference>
<dbReference type="EMBL" id="DS231716">
    <property type="protein sequence ID" value="KNB15432.1"/>
    <property type="molecule type" value="Genomic_DNA"/>
</dbReference>
<dbReference type="GeneID" id="28962026"/>
<dbReference type="KEGG" id="fox:FOXG_20994"/>
<dbReference type="KEGG" id="fox:FOXG_21320"/>
<dbReference type="VEuPathDB" id="FungiDB:FOXG_21038"/>
<evidence type="ECO:0000313" key="4">
    <source>
        <dbReference type="EMBL" id="KNB19896.1"/>
    </source>
</evidence>
<dbReference type="RefSeq" id="XP_018252116.1">
    <property type="nucleotide sequence ID" value="XM_018401380.1"/>
</dbReference>
<name>A0A0J9VTI1_FUSO4</name>
<dbReference type="VEuPathDB" id="FungiDB:FOXG_20994"/>
<dbReference type="EMBL" id="DS231713">
    <property type="protein sequence ID" value="KNB14071.1"/>
    <property type="molecule type" value="Genomic_DNA"/>
</dbReference>
<reference evidence="2" key="2">
    <citation type="journal article" date="2010" name="Nature">
        <title>Comparative genomics reveals mobile pathogenicity chromosomes in Fusarium.</title>
        <authorList>
            <person name="Ma L.J."/>
            <person name="van der Does H.C."/>
            <person name="Borkovich K.A."/>
            <person name="Coleman J.J."/>
            <person name="Daboussi M.J."/>
            <person name="Di Pietro A."/>
            <person name="Dufresne M."/>
            <person name="Freitag M."/>
            <person name="Grabherr M."/>
            <person name="Henrissat B."/>
            <person name="Houterman P.M."/>
            <person name="Kang S."/>
            <person name="Shim W.B."/>
            <person name="Woloshuk C."/>
            <person name="Xie X."/>
            <person name="Xu J.R."/>
            <person name="Antoniw J."/>
            <person name="Baker S.E."/>
            <person name="Bluhm B.H."/>
            <person name="Breakspear A."/>
            <person name="Brown D.W."/>
            <person name="Butchko R.A."/>
            <person name="Chapman S."/>
            <person name="Coulson R."/>
            <person name="Coutinho P.M."/>
            <person name="Danchin E.G."/>
            <person name="Diener A."/>
            <person name="Gale L.R."/>
            <person name="Gardiner D.M."/>
            <person name="Goff S."/>
            <person name="Hammond-Kosack K.E."/>
            <person name="Hilburn K."/>
            <person name="Hua-Van A."/>
            <person name="Jonkers W."/>
            <person name="Kazan K."/>
            <person name="Kodira C.D."/>
            <person name="Koehrsen M."/>
            <person name="Kumar L."/>
            <person name="Lee Y.H."/>
            <person name="Li L."/>
            <person name="Manners J.M."/>
            <person name="Miranda-Saavedra D."/>
            <person name="Mukherjee M."/>
            <person name="Park G."/>
            <person name="Park J."/>
            <person name="Park S.Y."/>
            <person name="Proctor R.H."/>
            <person name="Regev A."/>
            <person name="Ruiz-Roldan M.C."/>
            <person name="Sain D."/>
            <person name="Sakthikumar S."/>
            <person name="Sykes S."/>
            <person name="Schwartz D.C."/>
            <person name="Turgeon B.G."/>
            <person name="Wapinski I."/>
            <person name="Yoder O."/>
            <person name="Young S."/>
            <person name="Zeng Q."/>
            <person name="Zhou S."/>
            <person name="Galagan J."/>
            <person name="Cuomo C.A."/>
            <person name="Kistler H.C."/>
            <person name="Rep M."/>
        </authorList>
    </citation>
    <scope>NUCLEOTIDE SEQUENCE [LARGE SCALE GENOMIC DNA]</scope>
    <source>
        <strain evidence="2">4287</strain>
    </source>
</reference>
<dbReference type="RefSeq" id="XP_018257941.1">
    <property type="nucleotide sequence ID" value="XM_018403078.1"/>
</dbReference>
<accession>A0A0J9VTI1</accession>
<dbReference type="KEGG" id="fox:FOXG_21038"/>
<reference evidence="2" key="1">
    <citation type="submission" date="2007-04" db="EMBL/GenBank/DDBJ databases">
        <authorList>
            <consortium name="The Broad Institute Genome Sequencing Platform"/>
            <person name="Birren B."/>
            <person name="Lander E."/>
            <person name="Galagan J."/>
            <person name="Nusbaum C."/>
            <person name="Devon K."/>
            <person name="Ma L.-J."/>
            <person name="Jaffe D."/>
            <person name="Butler J."/>
            <person name="Alvarez P."/>
            <person name="Gnerre S."/>
            <person name="Grabherr M."/>
            <person name="Kleber M."/>
            <person name="Mauceli E."/>
            <person name="Brockman W."/>
            <person name="MacCallum I.A."/>
            <person name="Young S."/>
            <person name="LaButti K."/>
            <person name="DeCaprio D."/>
            <person name="Crawford M."/>
            <person name="Koehrsen M."/>
            <person name="Engels R."/>
            <person name="Montgomery P."/>
            <person name="Pearson M."/>
            <person name="Howarth C."/>
            <person name="Larson L."/>
            <person name="White J."/>
            <person name="O'Leary S."/>
            <person name="Kodira C."/>
            <person name="Zeng Q."/>
            <person name="Yandava C."/>
            <person name="Alvarado L."/>
            <person name="Kistler C."/>
            <person name="Shim W.-B."/>
            <person name="Kang S."/>
            <person name="Woloshuk C."/>
        </authorList>
    </citation>
    <scope>NUCLEOTIDE SEQUENCE</scope>
    <source>
        <strain evidence="2">4287</strain>
    </source>
</reference>
<dbReference type="EMBL" id="DS231736">
    <property type="protein sequence ID" value="KNB19896.1"/>
    <property type="molecule type" value="Genomic_DNA"/>
</dbReference>
<dbReference type="EMBL" id="DS231713">
    <property type="protein sequence ID" value="KNB13955.1"/>
    <property type="molecule type" value="Genomic_DNA"/>
</dbReference>
<evidence type="ECO:0000313" key="3">
    <source>
        <dbReference type="EMBL" id="KNB15432.1"/>
    </source>
</evidence>
<organism evidence="2 5">
    <name type="scientific">Fusarium oxysporum f. sp. lycopersici (strain 4287 / CBS 123668 / FGSC 9935 / NRRL 34936)</name>
    <name type="common">Fusarium vascular wilt of tomato</name>
    <dbReference type="NCBI Taxonomy" id="426428"/>
    <lineage>
        <taxon>Eukaryota</taxon>
        <taxon>Fungi</taxon>
        <taxon>Dikarya</taxon>
        <taxon>Ascomycota</taxon>
        <taxon>Pezizomycotina</taxon>
        <taxon>Sordariomycetes</taxon>
        <taxon>Hypocreomycetidae</taxon>
        <taxon>Hypocreales</taxon>
        <taxon>Nectriaceae</taxon>
        <taxon>Fusarium</taxon>
        <taxon>Fusarium oxysporum species complex</taxon>
    </lineage>
</organism>
<dbReference type="GeneID" id="28963377"/>
<protein>
    <submittedName>
        <fullName evidence="2">Uncharacterized protein</fullName>
    </submittedName>
</protein>
<dbReference type="GeneID" id="28961700"/>
<evidence type="ECO:0000313" key="1">
    <source>
        <dbReference type="EMBL" id="KNB13955.1"/>
    </source>
</evidence>
<dbReference type="KEGG" id="fox:FOXG_22671"/>
<evidence type="ECO:0000313" key="5">
    <source>
        <dbReference type="Proteomes" id="UP000009097"/>
    </source>
</evidence>
<evidence type="ECO:0000313" key="2">
    <source>
        <dbReference type="EMBL" id="KNB14071.1"/>
    </source>
</evidence>
<gene>
    <name evidence="1" type="ORF">FOXG_20994</name>
    <name evidence="2" type="ORF">FOXG_21038</name>
    <name evidence="3" type="ORF">FOXG_21320</name>
    <name evidence="4" type="ORF">FOXG_22671</name>
</gene>
<dbReference type="RefSeq" id="XP_018253477.1">
    <property type="nucleotide sequence ID" value="XM_018401653.1"/>
</dbReference>
<dbReference type="Proteomes" id="UP000009097">
    <property type="component" value="Unassembled WGS sequence"/>
</dbReference>
<dbReference type="VEuPathDB" id="FungiDB:FOXG_21320"/>
<proteinExistence type="predicted"/>
<dbReference type="AlphaFoldDB" id="A0A0J9VTI1"/>
<dbReference type="GeneID" id="28961744"/>